<sequence length="107" mass="11963">MKKNLNVIDIKVIKFLLSAGVYSELAIVKNFGITYEELADIYNRLEQNGYLENYSDYAAREGQKSCSCTNSCSSCNSGCNKQCGSCGQTDYSNVKVLTWKAVQEFDE</sequence>
<dbReference type="KEGG" id="fho:H9Q81_04270"/>
<accession>A0A7G9GZ15</accession>
<evidence type="ECO:0000313" key="2">
    <source>
        <dbReference type="Proteomes" id="UP000515913"/>
    </source>
</evidence>
<dbReference type="RefSeq" id="WP_101473788.1">
    <property type="nucleotide sequence ID" value="NZ_CP060637.1"/>
</dbReference>
<dbReference type="Proteomes" id="UP000515913">
    <property type="component" value="Chromosome"/>
</dbReference>
<reference evidence="1 2" key="1">
    <citation type="submission" date="2020-08" db="EMBL/GenBank/DDBJ databases">
        <authorList>
            <person name="Liu C."/>
            <person name="Sun Q."/>
        </authorList>
    </citation>
    <scope>NUCLEOTIDE SEQUENCE [LARGE SCALE GENOMIC DNA]</scope>
    <source>
        <strain evidence="1 2">NSJ-57</strain>
    </source>
</reference>
<protein>
    <recommendedName>
        <fullName evidence="3">Transcriptional regulator HTH-type FeoC domain-containing protein</fullName>
    </recommendedName>
</protein>
<dbReference type="AlphaFoldDB" id="A0A7G9GZ15"/>
<organism evidence="1 2">
    <name type="scientific">Fusobacterium hominis</name>
    <dbReference type="NCBI Taxonomy" id="2764326"/>
    <lineage>
        <taxon>Bacteria</taxon>
        <taxon>Fusobacteriati</taxon>
        <taxon>Fusobacteriota</taxon>
        <taxon>Fusobacteriia</taxon>
        <taxon>Fusobacteriales</taxon>
        <taxon>Fusobacteriaceae</taxon>
        <taxon>Fusobacterium</taxon>
    </lineage>
</organism>
<keyword evidence="2" id="KW-1185">Reference proteome</keyword>
<name>A0A7G9GZ15_9FUSO</name>
<evidence type="ECO:0000313" key="1">
    <source>
        <dbReference type="EMBL" id="QNM16047.1"/>
    </source>
</evidence>
<gene>
    <name evidence="1" type="ORF">H9Q81_04270</name>
</gene>
<evidence type="ECO:0008006" key="3">
    <source>
        <dbReference type="Google" id="ProtNLM"/>
    </source>
</evidence>
<dbReference type="EMBL" id="CP060637">
    <property type="protein sequence ID" value="QNM16047.1"/>
    <property type="molecule type" value="Genomic_DNA"/>
</dbReference>
<proteinExistence type="predicted"/>